<comment type="caution">
    <text evidence="1">The sequence shown here is derived from an EMBL/GenBank/DDBJ whole genome shotgun (WGS) entry which is preliminary data.</text>
</comment>
<gene>
    <name evidence="1" type="ORF">KC19_VG076800</name>
</gene>
<dbReference type="EMBL" id="CM026426">
    <property type="protein sequence ID" value="KAG0572212.1"/>
    <property type="molecule type" value="Genomic_DNA"/>
</dbReference>
<dbReference type="EMBL" id="CM026426">
    <property type="protein sequence ID" value="KAG0572213.1"/>
    <property type="molecule type" value="Genomic_DNA"/>
</dbReference>
<evidence type="ECO:0000313" key="1">
    <source>
        <dbReference type="EMBL" id="KAG0572212.1"/>
    </source>
</evidence>
<dbReference type="AlphaFoldDB" id="A0A8T0HN23"/>
<organism evidence="1 2">
    <name type="scientific">Ceratodon purpureus</name>
    <name type="common">Fire moss</name>
    <name type="synonym">Dicranum purpureum</name>
    <dbReference type="NCBI Taxonomy" id="3225"/>
    <lineage>
        <taxon>Eukaryota</taxon>
        <taxon>Viridiplantae</taxon>
        <taxon>Streptophyta</taxon>
        <taxon>Embryophyta</taxon>
        <taxon>Bryophyta</taxon>
        <taxon>Bryophytina</taxon>
        <taxon>Bryopsida</taxon>
        <taxon>Dicranidae</taxon>
        <taxon>Pseudoditrichales</taxon>
        <taxon>Ditrichaceae</taxon>
        <taxon>Ceratodon</taxon>
    </lineage>
</organism>
<accession>A0A8T0HN23</accession>
<dbReference type="Proteomes" id="UP000822688">
    <property type="component" value="Chromosome V"/>
</dbReference>
<protein>
    <submittedName>
        <fullName evidence="1">Uncharacterized protein</fullName>
    </submittedName>
</protein>
<name>A0A8T0HN23_CERPU</name>
<evidence type="ECO:0000313" key="2">
    <source>
        <dbReference type="Proteomes" id="UP000822688"/>
    </source>
</evidence>
<sequence>MPHFPHDHASSSTTPASVPKATKRFITRIFLTMPANTQWSSSVPSIAHWPTELSHVLVSLEDSMRWVGVTFPQPFPPNSVEFHVAKAYGSHFQNQTPESGISGSFEKRTKKINGVGQDRAYKLEPYVQEAGAVYGKLRARSDYGRTQEEKRSLLSRTWSIGEAFGLKSNLKIIHLGSFAGHSVKAQRGRPKAKTYDPNIQTFIKTPKKIKKF</sequence>
<keyword evidence="2" id="KW-1185">Reference proteome</keyword>
<proteinExistence type="predicted"/>
<reference evidence="1" key="1">
    <citation type="submission" date="2020-06" db="EMBL/GenBank/DDBJ databases">
        <title>WGS assembly of Ceratodon purpureus strain R40.</title>
        <authorList>
            <person name="Carey S.B."/>
            <person name="Jenkins J."/>
            <person name="Shu S."/>
            <person name="Lovell J.T."/>
            <person name="Sreedasyam A."/>
            <person name="Maumus F."/>
            <person name="Tiley G.P."/>
            <person name="Fernandez-Pozo N."/>
            <person name="Barry K."/>
            <person name="Chen C."/>
            <person name="Wang M."/>
            <person name="Lipzen A."/>
            <person name="Daum C."/>
            <person name="Saski C.A."/>
            <person name="Payton A.C."/>
            <person name="Mcbreen J.C."/>
            <person name="Conrad R.E."/>
            <person name="Kollar L.M."/>
            <person name="Olsson S."/>
            <person name="Huttunen S."/>
            <person name="Landis J.B."/>
            <person name="Wickett N.J."/>
            <person name="Johnson M.G."/>
            <person name="Rensing S.A."/>
            <person name="Grimwood J."/>
            <person name="Schmutz J."/>
            <person name="Mcdaniel S.F."/>
        </authorList>
    </citation>
    <scope>NUCLEOTIDE SEQUENCE</scope>
    <source>
        <strain evidence="1">R40</strain>
    </source>
</reference>